<dbReference type="HAMAP" id="MF_02087">
    <property type="entry name" value="PLP_homeostasis"/>
    <property type="match status" value="1"/>
</dbReference>
<evidence type="ECO:0000259" key="5">
    <source>
        <dbReference type="Pfam" id="PF01168"/>
    </source>
</evidence>
<dbReference type="GO" id="GO:0030170">
    <property type="term" value="F:pyridoxal phosphate binding"/>
    <property type="evidence" value="ECO:0007669"/>
    <property type="project" value="UniProtKB-UniRule"/>
</dbReference>
<comment type="cofactor">
    <cofactor evidence="3">
        <name>pyridoxal 5'-phosphate</name>
        <dbReference type="ChEBI" id="CHEBI:597326"/>
    </cofactor>
</comment>
<dbReference type="InterPro" id="IPR001608">
    <property type="entry name" value="Ala_racemase_N"/>
</dbReference>
<dbReference type="PIRSF" id="PIRSF004848">
    <property type="entry name" value="YBL036c_PLPDEIII"/>
    <property type="match status" value="1"/>
</dbReference>
<comment type="function">
    <text evidence="2">Pyridoxal 5'-phosphate (PLP)-binding protein, which is involved in PLP homeostasis.</text>
</comment>
<dbReference type="Pfam" id="PF01168">
    <property type="entry name" value="Ala_racemase_N"/>
    <property type="match status" value="1"/>
</dbReference>
<organism evidence="6 7">
    <name type="scientific">Oryzihumus leptocrescens</name>
    <dbReference type="NCBI Taxonomy" id="297536"/>
    <lineage>
        <taxon>Bacteria</taxon>
        <taxon>Bacillati</taxon>
        <taxon>Actinomycetota</taxon>
        <taxon>Actinomycetes</taxon>
        <taxon>Micrococcales</taxon>
        <taxon>Intrasporangiaceae</taxon>
        <taxon>Oryzihumus</taxon>
    </lineage>
</organism>
<evidence type="ECO:0000256" key="3">
    <source>
        <dbReference type="PIRSR" id="PIRSR004848-1"/>
    </source>
</evidence>
<accession>A0A542ZKI3</accession>
<name>A0A542ZKI3_9MICO</name>
<feature type="domain" description="Alanine racemase N-terminal" evidence="5">
    <location>
        <begin position="18"/>
        <end position="245"/>
    </location>
</feature>
<keyword evidence="1 2" id="KW-0663">Pyridoxal phosphate</keyword>
<evidence type="ECO:0000313" key="6">
    <source>
        <dbReference type="EMBL" id="TQL60863.1"/>
    </source>
</evidence>
<gene>
    <name evidence="6" type="ORF">FB474_2263</name>
</gene>
<dbReference type="OrthoDB" id="9804072at2"/>
<protein>
    <recommendedName>
        <fullName evidence="2">Pyridoxal phosphate homeostasis protein</fullName>
        <shortName evidence="2">PLP homeostasis protein</shortName>
    </recommendedName>
</protein>
<dbReference type="EMBL" id="VFOQ01000001">
    <property type="protein sequence ID" value="TQL60863.1"/>
    <property type="molecule type" value="Genomic_DNA"/>
</dbReference>
<sequence length="248" mass="25476">MAEAAAPTGRREQLAAALAAVQERIERACTAAGRRREDVHLVVVTKFFPASDVALLAGLGVTDVGESRDQEAAAKVAELRCAAAGDEGPDGAIVPRVHFVGRLQSRKAGSIARYADVVHSVDRAKVAHALDRGAQAAGRTLDVLVQVSLDADPDRGGVPVGQAGELADVVAGMGHLRLRGVMAVAPLGAEPDRAFADLATVAAGIRERHPGATWVSAGMSGDLEAAIAHGATHLRVGSAILGSRPAHR</sequence>
<evidence type="ECO:0000256" key="2">
    <source>
        <dbReference type="HAMAP-Rule" id="MF_02087"/>
    </source>
</evidence>
<dbReference type="RefSeq" id="WP_141788712.1">
    <property type="nucleotide sequence ID" value="NZ_BAAAKX010000007.1"/>
</dbReference>
<dbReference type="CDD" id="cd00635">
    <property type="entry name" value="PLPDE_III_YBL036c_like"/>
    <property type="match status" value="1"/>
</dbReference>
<dbReference type="PANTHER" id="PTHR10146">
    <property type="entry name" value="PROLINE SYNTHETASE CO-TRANSCRIBED BACTERIAL HOMOLOG PROTEIN"/>
    <property type="match status" value="1"/>
</dbReference>
<proteinExistence type="inferred from homology"/>
<reference evidence="6 7" key="1">
    <citation type="submission" date="2019-06" db="EMBL/GenBank/DDBJ databases">
        <title>Sequencing the genomes of 1000 actinobacteria strains.</title>
        <authorList>
            <person name="Klenk H.-P."/>
        </authorList>
    </citation>
    <scope>NUCLEOTIDE SEQUENCE [LARGE SCALE GENOMIC DNA]</scope>
    <source>
        <strain evidence="6 7">DSM 18082</strain>
    </source>
</reference>
<dbReference type="PANTHER" id="PTHR10146:SF14">
    <property type="entry name" value="PYRIDOXAL PHOSPHATE HOMEOSTASIS PROTEIN"/>
    <property type="match status" value="1"/>
</dbReference>
<dbReference type="NCBIfam" id="TIGR00044">
    <property type="entry name" value="YggS family pyridoxal phosphate-dependent enzyme"/>
    <property type="match status" value="1"/>
</dbReference>
<evidence type="ECO:0000313" key="7">
    <source>
        <dbReference type="Proteomes" id="UP000319514"/>
    </source>
</evidence>
<comment type="similarity">
    <text evidence="2 4">Belongs to the pyridoxal phosphate-binding protein YggS/PROSC family.</text>
</comment>
<dbReference type="Gene3D" id="3.20.20.10">
    <property type="entry name" value="Alanine racemase"/>
    <property type="match status" value="1"/>
</dbReference>
<evidence type="ECO:0000256" key="1">
    <source>
        <dbReference type="ARBA" id="ARBA00022898"/>
    </source>
</evidence>
<keyword evidence="7" id="KW-1185">Reference proteome</keyword>
<feature type="modified residue" description="N6-(pyridoxal phosphate)lysine" evidence="2 3">
    <location>
        <position position="46"/>
    </location>
</feature>
<evidence type="ECO:0000256" key="4">
    <source>
        <dbReference type="RuleBase" id="RU004514"/>
    </source>
</evidence>
<dbReference type="InterPro" id="IPR011078">
    <property type="entry name" value="PyrdxlP_homeostasis"/>
</dbReference>
<dbReference type="SUPFAM" id="SSF51419">
    <property type="entry name" value="PLP-binding barrel"/>
    <property type="match status" value="1"/>
</dbReference>
<dbReference type="InterPro" id="IPR029066">
    <property type="entry name" value="PLP-binding_barrel"/>
</dbReference>
<dbReference type="AlphaFoldDB" id="A0A542ZKI3"/>
<comment type="caution">
    <text evidence="6">The sequence shown here is derived from an EMBL/GenBank/DDBJ whole genome shotgun (WGS) entry which is preliminary data.</text>
</comment>
<dbReference type="Proteomes" id="UP000319514">
    <property type="component" value="Unassembled WGS sequence"/>
</dbReference>